<evidence type="ECO:0000313" key="8">
    <source>
        <dbReference type="Proteomes" id="UP000253940"/>
    </source>
</evidence>
<feature type="transmembrane region" description="Helical" evidence="6">
    <location>
        <begin position="6"/>
        <end position="23"/>
    </location>
</feature>
<dbReference type="Pfam" id="PF02674">
    <property type="entry name" value="Colicin_V"/>
    <property type="match status" value="1"/>
</dbReference>
<feature type="transmembrane region" description="Helical" evidence="6">
    <location>
        <begin position="71"/>
        <end position="94"/>
    </location>
</feature>
<dbReference type="PANTHER" id="PTHR36926:SF1">
    <property type="entry name" value="COLICIN V PRODUCTION PROTEIN"/>
    <property type="match status" value="1"/>
</dbReference>
<evidence type="ECO:0000256" key="4">
    <source>
        <dbReference type="ARBA" id="ARBA00023136"/>
    </source>
</evidence>
<dbReference type="RefSeq" id="WP_114898395.1">
    <property type="nucleotide sequence ID" value="NZ_CP031222.1"/>
</dbReference>
<dbReference type="InterPro" id="IPR003825">
    <property type="entry name" value="Colicin-V_CvpA"/>
</dbReference>
<feature type="compositionally biased region" description="Basic and acidic residues" evidence="5">
    <location>
        <begin position="182"/>
        <end position="193"/>
    </location>
</feature>
<organism evidence="7 8">
    <name type="scientific">Aquirhabdus parva</name>
    <dbReference type="NCBI Taxonomy" id="2283318"/>
    <lineage>
        <taxon>Bacteria</taxon>
        <taxon>Pseudomonadati</taxon>
        <taxon>Pseudomonadota</taxon>
        <taxon>Gammaproteobacteria</taxon>
        <taxon>Moraxellales</taxon>
        <taxon>Moraxellaceae</taxon>
        <taxon>Aquirhabdus</taxon>
    </lineage>
</organism>
<dbReference type="OrthoDB" id="9810601at2"/>
<dbReference type="KEGG" id="mbah:HYN46_05195"/>
<proteinExistence type="predicted"/>
<comment type="subcellular location">
    <subcellularLocation>
        <location evidence="1">Membrane</location>
        <topology evidence="1">Multi-pass membrane protein</topology>
    </subcellularLocation>
</comment>
<dbReference type="PANTHER" id="PTHR36926">
    <property type="entry name" value="COLICIN V PRODUCTION PROTEIN"/>
    <property type="match status" value="1"/>
</dbReference>
<dbReference type="AlphaFoldDB" id="A0A345P4S6"/>
<dbReference type="GO" id="GO:0009403">
    <property type="term" value="P:toxin biosynthetic process"/>
    <property type="evidence" value="ECO:0007669"/>
    <property type="project" value="InterPro"/>
</dbReference>
<evidence type="ECO:0000256" key="5">
    <source>
        <dbReference type="SAM" id="MobiDB-lite"/>
    </source>
</evidence>
<dbReference type="Proteomes" id="UP000253940">
    <property type="component" value="Chromosome"/>
</dbReference>
<keyword evidence="2 6" id="KW-0812">Transmembrane</keyword>
<sequence>MDGLSGFSALDIAIAVIVLWSLYRGFKVGLVQSLVGLLGWFATLYMGTHYARSMAHVFASVVTDPVLQTALAFLVIVLLMLTIVWGFSMLLKSLIDALALTPLEKLAGGVFGAARGVLIVLVIMSLIGSWASKEKWWQQSILAPSLLPYAPLAINVGRDLATTAWDELNSKPHVSEQSPLEIKQHHPDVERTH</sequence>
<evidence type="ECO:0000256" key="1">
    <source>
        <dbReference type="ARBA" id="ARBA00004141"/>
    </source>
</evidence>
<protein>
    <submittedName>
        <fullName evidence="7">CvpA family protein</fullName>
    </submittedName>
</protein>
<accession>A0A345P4S6</accession>
<reference evidence="7 8" key="1">
    <citation type="submission" date="2018-07" db="EMBL/GenBank/DDBJ databases">
        <title>Genome sequencing of Moraxellaceae gen. HYN0046.</title>
        <authorList>
            <person name="Kim M."/>
            <person name="Yi H."/>
        </authorList>
    </citation>
    <scope>NUCLEOTIDE SEQUENCE [LARGE SCALE GENOMIC DNA]</scope>
    <source>
        <strain evidence="7 8">HYN0046</strain>
    </source>
</reference>
<feature type="region of interest" description="Disordered" evidence="5">
    <location>
        <begin position="171"/>
        <end position="193"/>
    </location>
</feature>
<feature type="transmembrane region" description="Helical" evidence="6">
    <location>
        <begin position="106"/>
        <end position="127"/>
    </location>
</feature>
<evidence type="ECO:0000256" key="3">
    <source>
        <dbReference type="ARBA" id="ARBA00022989"/>
    </source>
</evidence>
<dbReference type="GO" id="GO:0016020">
    <property type="term" value="C:membrane"/>
    <property type="evidence" value="ECO:0007669"/>
    <property type="project" value="UniProtKB-SubCell"/>
</dbReference>
<evidence type="ECO:0000256" key="6">
    <source>
        <dbReference type="SAM" id="Phobius"/>
    </source>
</evidence>
<name>A0A345P4S6_9GAMM</name>
<dbReference type="InterPro" id="IPR052719">
    <property type="entry name" value="CvpA-like"/>
</dbReference>
<keyword evidence="3 6" id="KW-1133">Transmembrane helix</keyword>
<keyword evidence="4 6" id="KW-0472">Membrane</keyword>
<feature type="transmembrane region" description="Helical" evidence="6">
    <location>
        <begin position="30"/>
        <end position="51"/>
    </location>
</feature>
<keyword evidence="8" id="KW-1185">Reference proteome</keyword>
<gene>
    <name evidence="7" type="ORF">HYN46_05195</name>
</gene>
<dbReference type="EMBL" id="CP031222">
    <property type="protein sequence ID" value="AXI02285.1"/>
    <property type="molecule type" value="Genomic_DNA"/>
</dbReference>
<evidence type="ECO:0000256" key="2">
    <source>
        <dbReference type="ARBA" id="ARBA00022692"/>
    </source>
</evidence>
<evidence type="ECO:0000313" key="7">
    <source>
        <dbReference type="EMBL" id="AXI02285.1"/>
    </source>
</evidence>